<dbReference type="EMBL" id="JYDU01000295">
    <property type="protein sequence ID" value="KRX87318.1"/>
    <property type="molecule type" value="Genomic_DNA"/>
</dbReference>
<sequence length="207" mass="24140">MSNEEEYNNALRKISLPFHEIKVWLSCTQSRKIEFAITNPTNVTIGFHLRNTRTSVITVYPMYGFIKKNSHVMIQVHFPKVDECSWVVRADRLTVLLAVKPECISMKQPELLWDETTVLPEIYARRCITINYTRPFENETIKKCKAKTKGKTTTDEQIHKQKKQSRQHVKAEVVADVQSDDNDECEEEESNEDFTDNEKSGEKQDKQ</sequence>
<evidence type="ECO:0000256" key="1">
    <source>
        <dbReference type="SAM" id="MobiDB-lite"/>
    </source>
</evidence>
<evidence type="ECO:0000259" key="2">
    <source>
        <dbReference type="Pfam" id="PF00635"/>
    </source>
</evidence>
<dbReference type="Proteomes" id="UP000054632">
    <property type="component" value="Unassembled WGS sequence"/>
</dbReference>
<dbReference type="Proteomes" id="UP000054815">
    <property type="component" value="Unassembled WGS sequence"/>
</dbReference>
<feature type="compositionally biased region" description="Basic and acidic residues" evidence="1">
    <location>
        <begin position="196"/>
        <end position="207"/>
    </location>
</feature>
<feature type="domain" description="MSP" evidence="2">
    <location>
        <begin position="31"/>
        <end position="100"/>
    </location>
</feature>
<dbReference type="AlphaFoldDB" id="A0A0V1EIM2"/>
<evidence type="ECO:0000313" key="4">
    <source>
        <dbReference type="EMBL" id="KRY73662.1"/>
    </source>
</evidence>
<organism evidence="4 7">
    <name type="scientific">Trichinella pseudospiralis</name>
    <name type="common">Parasitic roundworm</name>
    <dbReference type="NCBI Taxonomy" id="6337"/>
    <lineage>
        <taxon>Eukaryota</taxon>
        <taxon>Metazoa</taxon>
        <taxon>Ecdysozoa</taxon>
        <taxon>Nematoda</taxon>
        <taxon>Enoplea</taxon>
        <taxon>Dorylaimia</taxon>
        <taxon>Trichinellida</taxon>
        <taxon>Trichinellidae</taxon>
        <taxon>Trichinella</taxon>
    </lineage>
</organism>
<evidence type="ECO:0000313" key="5">
    <source>
        <dbReference type="EMBL" id="KRZ21309.1"/>
    </source>
</evidence>
<dbReference type="Gene3D" id="2.60.40.10">
    <property type="entry name" value="Immunoglobulins"/>
    <property type="match status" value="1"/>
</dbReference>
<reference evidence="7 8" key="1">
    <citation type="submission" date="2015-01" db="EMBL/GenBank/DDBJ databases">
        <title>Evolution of Trichinella species and genotypes.</title>
        <authorList>
            <person name="Korhonen P.K."/>
            <person name="Edoardo P."/>
            <person name="Giuseppe L.R."/>
            <person name="Gasser R.B."/>
        </authorList>
    </citation>
    <scope>NUCLEOTIDE SEQUENCE [LARGE SCALE GENOMIC DNA]</scope>
    <source>
        <strain evidence="4">ISS13</strain>
        <strain evidence="3">ISS141</strain>
        <strain evidence="6">ISS176</strain>
        <strain evidence="5">ISS588</strain>
    </source>
</reference>
<feature type="compositionally biased region" description="Acidic residues" evidence="1">
    <location>
        <begin position="178"/>
        <end position="195"/>
    </location>
</feature>
<dbReference type="Pfam" id="PF00635">
    <property type="entry name" value="Motile_Sperm"/>
    <property type="match status" value="1"/>
</dbReference>
<evidence type="ECO:0000313" key="6">
    <source>
        <dbReference type="EMBL" id="KRZ37610.1"/>
    </source>
</evidence>
<dbReference type="InterPro" id="IPR000535">
    <property type="entry name" value="MSP_dom"/>
</dbReference>
<protein>
    <recommendedName>
        <fullName evidence="2">MSP domain-containing protein</fullName>
    </recommendedName>
</protein>
<dbReference type="EMBL" id="JYDV01000056">
    <property type="protein sequence ID" value="KRZ37610.1"/>
    <property type="molecule type" value="Genomic_DNA"/>
</dbReference>
<accession>A0A0V1EIM2</accession>
<proteinExistence type="predicted"/>
<comment type="caution">
    <text evidence="4">The sequence shown here is derived from an EMBL/GenBank/DDBJ whole genome shotgun (WGS) entry which is preliminary data.</text>
</comment>
<dbReference type="Proteomes" id="UP000054805">
    <property type="component" value="Unassembled WGS sequence"/>
</dbReference>
<dbReference type="InterPro" id="IPR008962">
    <property type="entry name" value="PapD-like_sf"/>
</dbReference>
<dbReference type="SUPFAM" id="SSF49354">
    <property type="entry name" value="PapD-like"/>
    <property type="match status" value="1"/>
</dbReference>
<dbReference type="EMBL" id="JYDR01000032">
    <property type="protein sequence ID" value="KRY73662.1"/>
    <property type="molecule type" value="Genomic_DNA"/>
</dbReference>
<feature type="region of interest" description="Disordered" evidence="1">
    <location>
        <begin position="145"/>
        <end position="207"/>
    </location>
</feature>
<dbReference type="InterPro" id="IPR013783">
    <property type="entry name" value="Ig-like_fold"/>
</dbReference>
<dbReference type="EMBL" id="JYDS01000210">
    <property type="protein sequence ID" value="KRZ21309.1"/>
    <property type="molecule type" value="Genomic_DNA"/>
</dbReference>
<evidence type="ECO:0000313" key="3">
    <source>
        <dbReference type="EMBL" id="KRX87318.1"/>
    </source>
</evidence>
<evidence type="ECO:0000313" key="8">
    <source>
        <dbReference type="Proteomes" id="UP000054805"/>
    </source>
</evidence>
<gene>
    <name evidence="4" type="ORF">T4A_13733</name>
    <name evidence="5" type="ORF">T4B_3996</name>
    <name evidence="6" type="ORF">T4C_12701</name>
    <name evidence="3" type="ORF">T4E_1264</name>
</gene>
<dbReference type="Proteomes" id="UP000054826">
    <property type="component" value="Unassembled WGS sequence"/>
</dbReference>
<keyword evidence="8" id="KW-1185">Reference proteome</keyword>
<name>A0A0V1EIM2_TRIPS</name>
<evidence type="ECO:0000313" key="7">
    <source>
        <dbReference type="Proteomes" id="UP000054632"/>
    </source>
</evidence>